<feature type="transmembrane region" description="Helical" evidence="8">
    <location>
        <begin position="412"/>
        <end position="432"/>
    </location>
</feature>
<feature type="transmembrane region" description="Helical" evidence="8">
    <location>
        <begin position="370"/>
        <end position="392"/>
    </location>
</feature>
<dbReference type="InterPro" id="IPR037272">
    <property type="entry name" value="SNS_sf"/>
</dbReference>
<evidence type="ECO:0000256" key="5">
    <source>
        <dbReference type="ARBA" id="ARBA00023136"/>
    </source>
</evidence>
<keyword evidence="6" id="KW-0915">Sodium</keyword>
<dbReference type="GO" id="GO:0005886">
    <property type="term" value="C:plasma membrane"/>
    <property type="evidence" value="ECO:0007669"/>
    <property type="project" value="TreeGrafter"/>
</dbReference>
<dbReference type="PROSITE" id="PS00754">
    <property type="entry name" value="NA_NEUROTRAN_SYMP_2"/>
    <property type="match status" value="1"/>
</dbReference>
<keyword evidence="3 8" id="KW-0812">Transmembrane</keyword>
<dbReference type="PROSITE" id="PS50267">
    <property type="entry name" value="NA_NEUROTRAN_SYMP_3"/>
    <property type="match status" value="1"/>
</dbReference>
<keyword evidence="10" id="KW-1185">Reference proteome</keyword>
<feature type="binding site" evidence="6">
    <location>
        <position position="311"/>
    </location>
    <ligand>
        <name>Na(+)</name>
        <dbReference type="ChEBI" id="CHEBI:29101"/>
        <label>1</label>
    </ligand>
</feature>
<feature type="binding site" evidence="6">
    <location>
        <position position="210"/>
    </location>
    <ligand>
        <name>Na(+)</name>
        <dbReference type="ChEBI" id="CHEBI:29101"/>
        <label>1</label>
    </ligand>
</feature>
<accession>A0A210Q8P0</accession>
<dbReference type="Proteomes" id="UP000242188">
    <property type="component" value="Unassembled WGS sequence"/>
</dbReference>
<evidence type="ECO:0000256" key="4">
    <source>
        <dbReference type="ARBA" id="ARBA00022989"/>
    </source>
</evidence>
<evidence type="ECO:0000256" key="1">
    <source>
        <dbReference type="ARBA" id="ARBA00004141"/>
    </source>
</evidence>
<feature type="transmembrane region" description="Helical" evidence="8">
    <location>
        <begin position="156"/>
        <end position="183"/>
    </location>
</feature>
<dbReference type="EMBL" id="NEDP02004580">
    <property type="protein sequence ID" value="OWF45086.1"/>
    <property type="molecule type" value="Genomic_DNA"/>
</dbReference>
<keyword evidence="4 8" id="KW-1133">Transmembrane helix</keyword>
<feature type="transmembrane region" description="Helical" evidence="8">
    <location>
        <begin position="295"/>
        <end position="320"/>
    </location>
</feature>
<feature type="transmembrane region" description="Helical" evidence="8">
    <location>
        <begin position="125"/>
        <end position="144"/>
    </location>
</feature>
<dbReference type="PRINTS" id="PR00176">
    <property type="entry name" value="NANEUSMPORT"/>
</dbReference>
<keyword evidence="2" id="KW-0813">Transport</keyword>
<feature type="binding site" evidence="6">
    <location>
        <position position="242"/>
    </location>
    <ligand>
        <name>Na(+)</name>
        <dbReference type="ChEBI" id="CHEBI:29101"/>
        <label>1</label>
    </ligand>
</feature>
<feature type="transmembrane region" description="Helical" evidence="8">
    <location>
        <begin position="203"/>
        <end position="224"/>
    </location>
</feature>
<dbReference type="SUPFAM" id="SSF161070">
    <property type="entry name" value="SNF-like"/>
    <property type="match status" value="1"/>
</dbReference>
<evidence type="ECO:0000256" key="3">
    <source>
        <dbReference type="ARBA" id="ARBA00022692"/>
    </source>
</evidence>
<dbReference type="Pfam" id="PF00209">
    <property type="entry name" value="SNF"/>
    <property type="match status" value="1"/>
</dbReference>
<gene>
    <name evidence="9" type="ORF">KP79_PYT14554</name>
</gene>
<dbReference type="PANTHER" id="PTHR11616">
    <property type="entry name" value="SODIUM/CHLORIDE DEPENDENT TRANSPORTER"/>
    <property type="match status" value="1"/>
</dbReference>
<feature type="transmembrane region" description="Helical" evidence="8">
    <location>
        <begin position="452"/>
        <end position="473"/>
    </location>
</feature>
<dbReference type="InterPro" id="IPR000175">
    <property type="entry name" value="Na/ntran_symport"/>
</dbReference>
<feature type="binding site" evidence="6">
    <location>
        <position position="310"/>
    </location>
    <ligand>
        <name>Na(+)</name>
        <dbReference type="ChEBI" id="CHEBI:29101"/>
        <label>1</label>
    </ligand>
</feature>
<dbReference type="OrthoDB" id="6581954at2759"/>
<dbReference type="AlphaFoldDB" id="A0A210Q8P0"/>
<sequence>MSKSGTGAWNICPLFQGIGVANLVMMVLVNVYYIVVLAWGCYYFVMSFQTVLPWSHCDNPWNTPRCSLTKHIPCDVTNGTFNNTLNMSLVACVRDNTTSTVDPSVEFWERKVLQMSDGIEESGGIIRDMALCLLFVWVFVYFCVWKGIKWTGKVVYFTATFPYVVLITLLIRGLTLDGALYGIKYFLIPDFSKLAEAQVWVDGGTQIFFSLAIALGAMITLGSYKKFDNNFYRDCFFIMCINSGTSLLGGFTVFSILGFMATEQGVDISEVVSSGAGLAFITYPKAVLSMPFSHLWSALFFFMLFLVGIDSQFVHVEAVITPILDMFPKHLNKPWHRMAVTAVYCVGAFLIGLSMTTKGGIYIFTLFDYYSASGMVMLWVCFWECIAIGWIFGAHRFYDVLELMLGYRINMFLWICLKFVTPAVTAGIFIFQVSTFKSAKVGNYEYPPLGEAFGLLMAMASMICIPITMVIKLRQLPGTLLERLRASVIPILKKKQIPKAWKSEGLCRSVIIAEDEEEETEELFDLEKSTALL</sequence>
<evidence type="ECO:0000256" key="2">
    <source>
        <dbReference type="ARBA" id="ARBA00022448"/>
    </source>
</evidence>
<keyword evidence="5 8" id="KW-0472">Membrane</keyword>
<keyword evidence="6" id="KW-0479">Metal-binding</keyword>
<comment type="subcellular location">
    <subcellularLocation>
        <location evidence="1">Membrane</location>
        <topology evidence="1">Multi-pass membrane protein</topology>
    </subcellularLocation>
</comment>
<reference evidence="9 10" key="1">
    <citation type="journal article" date="2017" name="Nat. Ecol. Evol.">
        <title>Scallop genome provides insights into evolution of bilaterian karyotype and development.</title>
        <authorList>
            <person name="Wang S."/>
            <person name="Zhang J."/>
            <person name="Jiao W."/>
            <person name="Li J."/>
            <person name="Xun X."/>
            <person name="Sun Y."/>
            <person name="Guo X."/>
            <person name="Huan P."/>
            <person name="Dong B."/>
            <person name="Zhang L."/>
            <person name="Hu X."/>
            <person name="Sun X."/>
            <person name="Wang J."/>
            <person name="Zhao C."/>
            <person name="Wang Y."/>
            <person name="Wang D."/>
            <person name="Huang X."/>
            <person name="Wang R."/>
            <person name="Lv J."/>
            <person name="Li Y."/>
            <person name="Zhang Z."/>
            <person name="Liu B."/>
            <person name="Lu W."/>
            <person name="Hui Y."/>
            <person name="Liang J."/>
            <person name="Zhou Z."/>
            <person name="Hou R."/>
            <person name="Li X."/>
            <person name="Liu Y."/>
            <person name="Li H."/>
            <person name="Ning X."/>
            <person name="Lin Y."/>
            <person name="Zhao L."/>
            <person name="Xing Q."/>
            <person name="Dou J."/>
            <person name="Li Y."/>
            <person name="Mao J."/>
            <person name="Guo H."/>
            <person name="Dou H."/>
            <person name="Li T."/>
            <person name="Mu C."/>
            <person name="Jiang W."/>
            <person name="Fu Q."/>
            <person name="Fu X."/>
            <person name="Miao Y."/>
            <person name="Liu J."/>
            <person name="Yu Q."/>
            <person name="Li R."/>
            <person name="Liao H."/>
            <person name="Li X."/>
            <person name="Kong Y."/>
            <person name="Jiang Z."/>
            <person name="Chourrout D."/>
            <person name="Li R."/>
            <person name="Bao Z."/>
        </authorList>
    </citation>
    <scope>NUCLEOTIDE SEQUENCE [LARGE SCALE GENOMIC DNA]</scope>
    <source>
        <strain evidence="9 10">PY_sf001</strain>
    </source>
</reference>
<evidence type="ECO:0000256" key="8">
    <source>
        <dbReference type="SAM" id="Phobius"/>
    </source>
</evidence>
<dbReference type="GO" id="GO:0046872">
    <property type="term" value="F:metal ion binding"/>
    <property type="evidence" value="ECO:0007669"/>
    <property type="project" value="UniProtKB-KW"/>
</dbReference>
<evidence type="ECO:0000256" key="7">
    <source>
        <dbReference type="PIRSR" id="PIRSR600175-2"/>
    </source>
</evidence>
<evidence type="ECO:0000256" key="6">
    <source>
        <dbReference type="PIRSR" id="PIRSR600175-1"/>
    </source>
</evidence>
<evidence type="ECO:0000313" key="9">
    <source>
        <dbReference type="EMBL" id="OWF45086.1"/>
    </source>
</evidence>
<feature type="transmembrane region" description="Helical" evidence="8">
    <location>
        <begin position="341"/>
        <end position="364"/>
    </location>
</feature>
<proteinExistence type="predicted"/>
<organism evidence="9 10">
    <name type="scientific">Mizuhopecten yessoensis</name>
    <name type="common">Japanese scallop</name>
    <name type="synonym">Patinopecten yessoensis</name>
    <dbReference type="NCBI Taxonomy" id="6573"/>
    <lineage>
        <taxon>Eukaryota</taxon>
        <taxon>Metazoa</taxon>
        <taxon>Spiralia</taxon>
        <taxon>Lophotrochozoa</taxon>
        <taxon>Mollusca</taxon>
        <taxon>Bivalvia</taxon>
        <taxon>Autobranchia</taxon>
        <taxon>Pteriomorphia</taxon>
        <taxon>Pectinida</taxon>
        <taxon>Pectinoidea</taxon>
        <taxon>Pectinidae</taxon>
        <taxon>Mizuhopecten</taxon>
    </lineage>
</organism>
<dbReference type="GO" id="GO:0005332">
    <property type="term" value="F:gamma-aminobutyric acid:sodium:chloride symporter activity"/>
    <property type="evidence" value="ECO:0007669"/>
    <property type="project" value="TreeGrafter"/>
</dbReference>
<dbReference type="PANTHER" id="PTHR11616:SF325">
    <property type="entry name" value="TRANSPORTER"/>
    <property type="match status" value="1"/>
</dbReference>
<comment type="caution">
    <text evidence="9">The sequence shown here is derived from an EMBL/GenBank/DDBJ whole genome shotgun (WGS) entry which is preliminary data.</text>
</comment>
<keyword evidence="7" id="KW-1015">Disulfide bond</keyword>
<dbReference type="STRING" id="6573.A0A210Q8P0"/>
<feature type="disulfide bond" evidence="7">
    <location>
        <begin position="57"/>
        <end position="66"/>
    </location>
</feature>
<protein>
    <submittedName>
        <fullName evidence="9">Sodium-and chloride-dependent GABA transporter 2</fullName>
    </submittedName>
</protein>
<feature type="transmembrane region" description="Helical" evidence="8">
    <location>
        <begin position="20"/>
        <end position="45"/>
    </location>
</feature>
<feature type="transmembrane region" description="Helical" evidence="8">
    <location>
        <begin position="236"/>
        <end position="261"/>
    </location>
</feature>
<evidence type="ECO:0000313" key="10">
    <source>
        <dbReference type="Proteomes" id="UP000242188"/>
    </source>
</evidence>
<name>A0A210Q8P0_MIZYE</name>